<dbReference type="InterPro" id="IPR003316">
    <property type="entry name" value="E2F_WHTH_DNA-bd_dom"/>
</dbReference>
<dbReference type="Gene3D" id="1.10.10.10">
    <property type="entry name" value="Winged helix-like DNA-binding domain superfamily/Winged helix DNA-binding domain"/>
    <property type="match status" value="1"/>
</dbReference>
<evidence type="ECO:0000313" key="4">
    <source>
        <dbReference type="EMBL" id="KAL3634713.1"/>
    </source>
</evidence>
<dbReference type="InterPro" id="IPR036390">
    <property type="entry name" value="WH_DNA-bd_sf"/>
</dbReference>
<dbReference type="GO" id="GO:0005085">
    <property type="term" value="F:guanyl-nucleotide exchange factor activity"/>
    <property type="evidence" value="ECO:0007669"/>
    <property type="project" value="UniProtKB-KW"/>
</dbReference>
<dbReference type="PANTHER" id="PTHR20884">
    <property type="entry name" value="GDP-D-GLUCOSE PHOSPHORYLASE 1"/>
    <property type="match status" value="1"/>
</dbReference>
<dbReference type="FunFam" id="1.10.10.10:FF:000295">
    <property type="entry name" value="E2F transcription factor-like E2FE"/>
    <property type="match status" value="1"/>
</dbReference>
<dbReference type="Pfam" id="PF26217">
    <property type="entry name" value="GDPGP1_N"/>
    <property type="match status" value="1"/>
</dbReference>
<dbReference type="AlphaFoldDB" id="A0ABD3CYC5"/>
<reference evidence="5" key="1">
    <citation type="journal article" date="2024" name="IScience">
        <title>Strigolactones Initiate the Formation of Haustorium-like Structures in Castilleja.</title>
        <authorList>
            <person name="Buerger M."/>
            <person name="Peterson D."/>
            <person name="Chory J."/>
        </authorList>
    </citation>
    <scope>NUCLEOTIDE SEQUENCE [LARGE SCALE GENOMIC DNA]</scope>
</reference>
<evidence type="ECO:0000256" key="2">
    <source>
        <dbReference type="RuleBase" id="RU003796"/>
    </source>
</evidence>
<dbReference type="Proteomes" id="UP001632038">
    <property type="component" value="Unassembled WGS sequence"/>
</dbReference>
<keyword evidence="2 4" id="KW-0238">DNA-binding</keyword>
<evidence type="ECO:0000259" key="3">
    <source>
        <dbReference type="SMART" id="SM01372"/>
    </source>
</evidence>
<keyword evidence="5" id="KW-1185">Reference proteome</keyword>
<name>A0ABD3CYC5_9LAMI</name>
<dbReference type="SMART" id="SM01372">
    <property type="entry name" value="E2F_TDP"/>
    <property type="match status" value="1"/>
</dbReference>
<dbReference type="GO" id="GO:0016787">
    <property type="term" value="F:hydrolase activity"/>
    <property type="evidence" value="ECO:0007669"/>
    <property type="project" value="UniProtKB-KW"/>
</dbReference>
<comment type="caution">
    <text evidence="4">The sequence shown here is derived from an EMBL/GenBank/DDBJ whole genome shotgun (WGS) entry which is preliminary data.</text>
</comment>
<keyword evidence="2" id="KW-0804">Transcription</keyword>
<dbReference type="SUPFAM" id="SSF46785">
    <property type="entry name" value="Winged helix' DNA-binding domain"/>
    <property type="match status" value="1"/>
</dbReference>
<comment type="subcellular location">
    <subcellularLocation>
        <location evidence="2">Nucleus</location>
    </subcellularLocation>
</comment>
<gene>
    <name evidence="4" type="primary">DEL1_8</name>
    <name evidence="4" type="ORF">CASFOL_021767</name>
</gene>
<dbReference type="GO" id="GO:0080048">
    <property type="term" value="F:GDP-D-glucose phosphorylase activity"/>
    <property type="evidence" value="ECO:0007669"/>
    <property type="project" value="UniProtKB-EC"/>
</dbReference>
<organism evidence="4 5">
    <name type="scientific">Castilleja foliolosa</name>
    <dbReference type="NCBI Taxonomy" id="1961234"/>
    <lineage>
        <taxon>Eukaryota</taxon>
        <taxon>Viridiplantae</taxon>
        <taxon>Streptophyta</taxon>
        <taxon>Embryophyta</taxon>
        <taxon>Tracheophyta</taxon>
        <taxon>Spermatophyta</taxon>
        <taxon>Magnoliopsida</taxon>
        <taxon>eudicotyledons</taxon>
        <taxon>Gunneridae</taxon>
        <taxon>Pentapetalae</taxon>
        <taxon>asterids</taxon>
        <taxon>lamiids</taxon>
        <taxon>Lamiales</taxon>
        <taxon>Orobanchaceae</taxon>
        <taxon>Pedicularideae</taxon>
        <taxon>Castillejinae</taxon>
        <taxon>Castilleja</taxon>
    </lineage>
</organism>
<keyword evidence="2" id="KW-0539">Nucleus</keyword>
<dbReference type="GO" id="GO:0003677">
    <property type="term" value="F:DNA binding"/>
    <property type="evidence" value="ECO:0007669"/>
    <property type="project" value="UniProtKB-KW"/>
</dbReference>
<dbReference type="Pfam" id="PF02319">
    <property type="entry name" value="WHD_E2F_TDP"/>
    <property type="match status" value="1"/>
</dbReference>
<evidence type="ECO:0000256" key="1">
    <source>
        <dbReference type="ARBA" id="ARBA00023306"/>
    </source>
</evidence>
<proteinExistence type="inferred from homology"/>
<dbReference type="InterPro" id="IPR026506">
    <property type="entry name" value="GDPGP"/>
</dbReference>
<evidence type="ECO:0000313" key="5">
    <source>
        <dbReference type="Proteomes" id="UP001632038"/>
    </source>
</evidence>
<dbReference type="EMBL" id="JAVIJP010000028">
    <property type="protein sequence ID" value="KAL3634713.1"/>
    <property type="molecule type" value="Genomic_DNA"/>
</dbReference>
<dbReference type="GO" id="GO:0000166">
    <property type="term" value="F:nucleotide binding"/>
    <property type="evidence" value="ECO:0007669"/>
    <property type="project" value="UniProtKB-KW"/>
</dbReference>
<sequence>MANQLIQVAMRKYVSDDDEDDMSDMNSLGKKSDSNSVHKYASVAPKTVTTERKKSLGLLTQNFVKLFLCTDMDMISLDDAAKLLLGDGKHTSMTTRTKVRRLYDIANVLSSMKFIEKQVLPLFLTTSASESVARWSGARTVMVVVCRLQLLQQPVDEASTANSRLTRRLRQLGGGQWVLMREQLGPSCMVCVSESNPSPHGGRGALPSDGGSPSDLLFLAGGEGRGGRWAPPCSRLRPQLPQKLLSYRVVIPGTIGFIVHLNEDKHLKKRPTEFCVDKVLQPFDENKFNFTKIGQEEQRNRGYINR</sequence>
<keyword evidence="2" id="KW-0805">Transcription regulation</keyword>
<keyword evidence="1" id="KW-0131">Cell cycle</keyword>
<dbReference type="GO" id="GO:0005634">
    <property type="term" value="C:nucleus"/>
    <property type="evidence" value="ECO:0007669"/>
    <property type="project" value="UniProtKB-SubCell"/>
</dbReference>
<dbReference type="PANTHER" id="PTHR20884:SF8">
    <property type="entry name" value="GDP-D-GLUCOSE PHOSPHORYLASE 1"/>
    <property type="match status" value="1"/>
</dbReference>
<dbReference type="GO" id="GO:0005737">
    <property type="term" value="C:cytoplasm"/>
    <property type="evidence" value="ECO:0007669"/>
    <property type="project" value="UniProtKB-SubCell"/>
</dbReference>
<dbReference type="InterPro" id="IPR036388">
    <property type="entry name" value="WH-like_DNA-bd_sf"/>
</dbReference>
<protein>
    <submittedName>
        <fullName evidence="4">E2F/DP winged-helix DNA-binding domain</fullName>
    </submittedName>
</protein>
<comment type="similarity">
    <text evidence="2">Belongs to the E2F/DP family.</text>
</comment>
<accession>A0ABD3CYC5</accession>
<dbReference type="InterPro" id="IPR058866">
    <property type="entry name" value="GDPGP1_N"/>
</dbReference>
<feature type="domain" description="E2F/DP family winged-helix DNA-binding" evidence="3">
    <location>
        <begin position="51"/>
        <end position="137"/>
    </location>
</feature>